<name>K2AXF5_9BACT</name>
<gene>
    <name evidence="7 10" type="primary">rpsD</name>
    <name evidence="10" type="ORF">ACD_49C00042G0014</name>
</gene>
<dbReference type="AlphaFoldDB" id="K2AXF5"/>
<dbReference type="GO" id="GO:0003735">
    <property type="term" value="F:structural constituent of ribosome"/>
    <property type="evidence" value="ECO:0007669"/>
    <property type="project" value="InterPro"/>
</dbReference>
<proteinExistence type="inferred from homology"/>
<evidence type="ECO:0000256" key="4">
    <source>
        <dbReference type="ARBA" id="ARBA00022980"/>
    </source>
</evidence>
<evidence type="ECO:0000313" key="10">
    <source>
        <dbReference type="EMBL" id="EKD66441.1"/>
    </source>
</evidence>
<dbReference type="NCBIfam" id="NF003717">
    <property type="entry name" value="PRK05327.1"/>
    <property type="match status" value="1"/>
</dbReference>
<accession>K2AXF5</accession>
<dbReference type="InterPro" id="IPR001912">
    <property type="entry name" value="Ribosomal_uS4_N"/>
</dbReference>
<evidence type="ECO:0000256" key="7">
    <source>
        <dbReference type="HAMAP-Rule" id="MF_01306"/>
    </source>
</evidence>
<dbReference type="PROSITE" id="PS50889">
    <property type="entry name" value="S4"/>
    <property type="match status" value="1"/>
</dbReference>
<dbReference type="PANTHER" id="PTHR11831:SF4">
    <property type="entry name" value="SMALL RIBOSOMAL SUBUNIT PROTEIN US4M"/>
    <property type="match status" value="1"/>
</dbReference>
<comment type="caution">
    <text evidence="10">The sequence shown here is derived from an EMBL/GenBank/DDBJ whole genome shotgun (WGS) entry which is preliminary data.</text>
</comment>
<dbReference type="GO" id="GO:0042274">
    <property type="term" value="P:ribosomal small subunit biogenesis"/>
    <property type="evidence" value="ECO:0007669"/>
    <property type="project" value="TreeGrafter"/>
</dbReference>
<dbReference type="SMART" id="SM01390">
    <property type="entry name" value="Ribosomal_S4"/>
    <property type="match status" value="1"/>
</dbReference>
<keyword evidence="3 7" id="KW-0694">RNA-binding</keyword>
<dbReference type="InterPro" id="IPR005709">
    <property type="entry name" value="Ribosomal_uS4_bac-type"/>
</dbReference>
<comment type="function">
    <text evidence="7">One of the primary rRNA binding proteins, it binds directly to 16S rRNA where it nucleates assembly of the body of the 30S subunit.</text>
</comment>
<dbReference type="HAMAP" id="MF_01306_B">
    <property type="entry name" value="Ribosomal_uS4_B"/>
    <property type="match status" value="1"/>
</dbReference>
<feature type="domain" description="RNA-binding S4" evidence="8">
    <location>
        <begin position="90"/>
        <end position="153"/>
    </location>
</feature>
<keyword evidence="4 7" id="KW-0689">Ribosomal protein</keyword>
<dbReference type="InterPro" id="IPR036986">
    <property type="entry name" value="S4_RNA-bd_sf"/>
</dbReference>
<dbReference type="Pfam" id="PF01479">
    <property type="entry name" value="S4"/>
    <property type="match status" value="1"/>
</dbReference>
<evidence type="ECO:0000256" key="3">
    <source>
        <dbReference type="ARBA" id="ARBA00022884"/>
    </source>
</evidence>
<dbReference type="GO" id="GO:0006412">
    <property type="term" value="P:translation"/>
    <property type="evidence" value="ECO:0007669"/>
    <property type="project" value="UniProtKB-UniRule"/>
</dbReference>
<evidence type="ECO:0000259" key="8">
    <source>
        <dbReference type="SMART" id="SM00363"/>
    </source>
</evidence>
<dbReference type="SUPFAM" id="SSF55174">
    <property type="entry name" value="Alpha-L RNA-binding motif"/>
    <property type="match status" value="1"/>
</dbReference>
<dbReference type="FunFam" id="3.10.290.10:FF:000001">
    <property type="entry name" value="30S ribosomal protein S4"/>
    <property type="match status" value="1"/>
</dbReference>
<organism evidence="10">
    <name type="scientific">uncultured bacterium</name>
    <name type="common">gcode 4</name>
    <dbReference type="NCBI Taxonomy" id="1234023"/>
    <lineage>
        <taxon>Bacteria</taxon>
        <taxon>environmental samples</taxon>
    </lineage>
</organism>
<dbReference type="SMART" id="SM00363">
    <property type="entry name" value="S4"/>
    <property type="match status" value="1"/>
</dbReference>
<dbReference type="GO" id="GO:0015935">
    <property type="term" value="C:small ribosomal subunit"/>
    <property type="evidence" value="ECO:0007669"/>
    <property type="project" value="InterPro"/>
</dbReference>
<dbReference type="GO" id="GO:0019843">
    <property type="term" value="F:rRNA binding"/>
    <property type="evidence" value="ECO:0007669"/>
    <property type="project" value="UniProtKB-UniRule"/>
</dbReference>
<protein>
    <recommendedName>
        <fullName evidence="6 7">Small ribosomal subunit protein uS4</fullName>
    </recommendedName>
</protein>
<comment type="function">
    <text evidence="7">With S5 and S12 plays an important role in translational accuracy.</text>
</comment>
<dbReference type="Gene3D" id="1.10.1050.10">
    <property type="entry name" value="Ribosomal Protein S4 Delta 41, Chain A, domain 1"/>
    <property type="match status" value="1"/>
</dbReference>
<evidence type="ECO:0000256" key="5">
    <source>
        <dbReference type="ARBA" id="ARBA00023274"/>
    </source>
</evidence>
<evidence type="ECO:0000256" key="6">
    <source>
        <dbReference type="ARBA" id="ARBA00035254"/>
    </source>
</evidence>
<dbReference type="InterPro" id="IPR022801">
    <property type="entry name" value="Ribosomal_uS4"/>
</dbReference>
<dbReference type="Gene3D" id="3.10.290.10">
    <property type="entry name" value="RNA-binding S4 domain"/>
    <property type="match status" value="1"/>
</dbReference>
<dbReference type="Pfam" id="PF00163">
    <property type="entry name" value="Ribosomal_S4"/>
    <property type="match status" value="1"/>
</dbReference>
<evidence type="ECO:0000256" key="1">
    <source>
        <dbReference type="ARBA" id="ARBA00007465"/>
    </source>
</evidence>
<comment type="subunit">
    <text evidence="7">Part of the 30S ribosomal subunit. Contacts protein S5. The interaction surface between S4 and S5 is involved in control of translational fidelity.</text>
</comment>
<comment type="similarity">
    <text evidence="1 7">Belongs to the universal ribosomal protein uS4 family.</text>
</comment>
<dbReference type="NCBIfam" id="TIGR01017">
    <property type="entry name" value="rpsD_bact"/>
    <property type="match status" value="1"/>
</dbReference>
<dbReference type="EMBL" id="AMFJ01021628">
    <property type="protein sequence ID" value="EKD66441.1"/>
    <property type="molecule type" value="Genomic_DNA"/>
</dbReference>
<dbReference type="InterPro" id="IPR002942">
    <property type="entry name" value="S4_RNA-bd"/>
</dbReference>
<reference evidence="10" key="1">
    <citation type="journal article" date="2012" name="Science">
        <title>Fermentation, hydrogen, and sulfur metabolism in multiple uncultivated bacterial phyla.</title>
        <authorList>
            <person name="Wrighton K.C."/>
            <person name="Thomas B.C."/>
            <person name="Sharon I."/>
            <person name="Miller C.S."/>
            <person name="Castelle C.J."/>
            <person name="VerBerkmoes N.C."/>
            <person name="Wilkins M.J."/>
            <person name="Hettich R.L."/>
            <person name="Lipton M.S."/>
            <person name="Williams K.H."/>
            <person name="Long P.E."/>
            <person name="Banfield J.F."/>
        </authorList>
    </citation>
    <scope>NUCLEOTIDE SEQUENCE [LARGE SCALE GENOMIC DNA]</scope>
</reference>
<feature type="domain" description="Small ribosomal subunit protein uS4 N-terminal" evidence="9">
    <location>
        <begin position="2"/>
        <end position="89"/>
    </location>
</feature>
<sequence>MKYNWPKLKLCRREWINLFWTEKYDLSKSKRKPLGKWGMGKMSDFGLQLRKKQAAKRMYGVTEKQFANYYKKALKLSWVLWENMLRLVESRFDNVIFKSNFARTIMQARQFVGHAHFTINGSKVNIPSYSLKVWDVISLREKLKESPIYKSLIEDFKEFAKKNKTTTISSSKWLDVNPDKLTITITRLPEKDDFDKTIDIQKIIEFYSK</sequence>
<keyword evidence="5 7" id="KW-0687">Ribonucleoprotein</keyword>
<dbReference type="PANTHER" id="PTHR11831">
    <property type="entry name" value="30S 40S RIBOSOMAL PROTEIN"/>
    <property type="match status" value="1"/>
</dbReference>
<evidence type="ECO:0000259" key="9">
    <source>
        <dbReference type="SMART" id="SM01390"/>
    </source>
</evidence>
<evidence type="ECO:0000256" key="2">
    <source>
        <dbReference type="ARBA" id="ARBA00022730"/>
    </source>
</evidence>
<dbReference type="CDD" id="cd00165">
    <property type="entry name" value="S4"/>
    <property type="match status" value="1"/>
</dbReference>
<keyword evidence="2 7" id="KW-0699">rRNA-binding</keyword>